<protein>
    <submittedName>
        <fullName evidence="2">Nuclear transport factor 2 family protein</fullName>
    </submittedName>
</protein>
<comment type="caution">
    <text evidence="2">The sequence shown here is derived from an EMBL/GenBank/DDBJ whole genome shotgun (WGS) entry which is preliminary data.</text>
</comment>
<name>A0ABW7YBL1_STRCE</name>
<organism evidence="2 3">
    <name type="scientific">Streptomyces cellulosae</name>
    <dbReference type="NCBI Taxonomy" id="1968"/>
    <lineage>
        <taxon>Bacteria</taxon>
        <taxon>Bacillati</taxon>
        <taxon>Actinomycetota</taxon>
        <taxon>Actinomycetes</taxon>
        <taxon>Kitasatosporales</taxon>
        <taxon>Streptomycetaceae</taxon>
        <taxon>Streptomyces</taxon>
    </lineage>
</organism>
<sequence>MTQSQTKTRTETERNKAAVLEFLTTAFNSKDFTALDRYLHPDYLQHSPVIPTSRAGLRKFIADLPDAVRYEPGAVIAEGDLVMIHGRYSGSTEKPLVAVDIFRFEEGLVVEHWDVLQDEVPAKDTVAGNHMFTNPQTGRA</sequence>
<dbReference type="EMBL" id="JBITDC010000015">
    <property type="protein sequence ID" value="MFI5679576.1"/>
    <property type="molecule type" value="Genomic_DNA"/>
</dbReference>
<gene>
    <name evidence="2" type="ORF">ACIA8P_33915</name>
</gene>
<evidence type="ECO:0000313" key="3">
    <source>
        <dbReference type="Proteomes" id="UP001612415"/>
    </source>
</evidence>
<reference evidence="2 3" key="1">
    <citation type="submission" date="2024-10" db="EMBL/GenBank/DDBJ databases">
        <title>The Natural Products Discovery Center: Release of the First 8490 Sequenced Strains for Exploring Actinobacteria Biosynthetic Diversity.</title>
        <authorList>
            <person name="Kalkreuter E."/>
            <person name="Kautsar S.A."/>
            <person name="Yang D."/>
            <person name="Bader C.D."/>
            <person name="Teijaro C.N."/>
            <person name="Fluegel L."/>
            <person name="Davis C.M."/>
            <person name="Simpson J.R."/>
            <person name="Lauterbach L."/>
            <person name="Steele A.D."/>
            <person name="Gui C."/>
            <person name="Meng S."/>
            <person name="Li G."/>
            <person name="Viehrig K."/>
            <person name="Ye F."/>
            <person name="Su P."/>
            <person name="Kiefer A.F."/>
            <person name="Nichols A."/>
            <person name="Cepeda A.J."/>
            <person name="Yan W."/>
            <person name="Fan B."/>
            <person name="Jiang Y."/>
            <person name="Adhikari A."/>
            <person name="Zheng C.-J."/>
            <person name="Schuster L."/>
            <person name="Cowan T.M."/>
            <person name="Smanski M.J."/>
            <person name="Chevrette M.G."/>
            <person name="De Carvalho L.P.S."/>
            <person name="Shen B."/>
        </authorList>
    </citation>
    <scope>NUCLEOTIDE SEQUENCE [LARGE SCALE GENOMIC DNA]</scope>
    <source>
        <strain evidence="2 3">NPDC051599</strain>
    </source>
</reference>
<dbReference type="InterPro" id="IPR037401">
    <property type="entry name" value="SnoaL-like"/>
</dbReference>
<feature type="domain" description="SnoaL-like" evidence="1">
    <location>
        <begin position="21"/>
        <end position="112"/>
    </location>
</feature>
<evidence type="ECO:0000313" key="2">
    <source>
        <dbReference type="EMBL" id="MFI5679576.1"/>
    </source>
</evidence>
<dbReference type="InterPro" id="IPR032710">
    <property type="entry name" value="NTF2-like_dom_sf"/>
</dbReference>
<keyword evidence="3" id="KW-1185">Reference proteome</keyword>
<accession>A0ABW7YBL1</accession>
<dbReference type="Proteomes" id="UP001612415">
    <property type="component" value="Unassembled WGS sequence"/>
</dbReference>
<dbReference type="RefSeq" id="WP_398660036.1">
    <property type="nucleotide sequence ID" value="NZ_JBITDC010000015.1"/>
</dbReference>
<proteinExistence type="predicted"/>
<dbReference type="Gene3D" id="3.10.450.50">
    <property type="match status" value="1"/>
</dbReference>
<dbReference type="Pfam" id="PF12680">
    <property type="entry name" value="SnoaL_2"/>
    <property type="match status" value="1"/>
</dbReference>
<dbReference type="SUPFAM" id="SSF54427">
    <property type="entry name" value="NTF2-like"/>
    <property type="match status" value="1"/>
</dbReference>
<evidence type="ECO:0000259" key="1">
    <source>
        <dbReference type="Pfam" id="PF12680"/>
    </source>
</evidence>